<reference evidence="4" key="1">
    <citation type="submission" date="2021-11" db="EMBL/GenBank/DDBJ databases">
        <authorList>
            <consortium name="Genoscope - CEA"/>
            <person name="William W."/>
        </authorList>
    </citation>
    <scope>NUCLEOTIDE SEQUENCE</scope>
</reference>
<accession>A0A8J2T3A1</accession>
<dbReference type="PANTHER" id="PTHR46344:SF27">
    <property type="entry name" value="KELCH REPEAT SUPERFAMILY PROTEIN"/>
    <property type="match status" value="1"/>
</dbReference>
<dbReference type="OrthoDB" id="1022638at2759"/>
<dbReference type="SUPFAM" id="SSF81383">
    <property type="entry name" value="F-box domain"/>
    <property type="match status" value="1"/>
</dbReference>
<evidence type="ECO:0000313" key="4">
    <source>
        <dbReference type="EMBL" id="CAH0380256.1"/>
    </source>
</evidence>
<evidence type="ECO:0000259" key="3">
    <source>
        <dbReference type="SMART" id="SM00256"/>
    </source>
</evidence>
<proteinExistence type="predicted"/>
<protein>
    <recommendedName>
        <fullName evidence="3">F-box domain-containing protein</fullName>
    </recommendedName>
</protein>
<dbReference type="SUPFAM" id="SSF117281">
    <property type="entry name" value="Kelch motif"/>
    <property type="match status" value="1"/>
</dbReference>
<dbReference type="SMART" id="SM00256">
    <property type="entry name" value="FBOX"/>
    <property type="match status" value="1"/>
</dbReference>
<keyword evidence="1" id="KW-0880">Kelch repeat</keyword>
<gene>
    <name evidence="4" type="ORF">PECAL_6P18970</name>
</gene>
<dbReference type="Gene3D" id="2.120.10.80">
    <property type="entry name" value="Kelch-type beta propeller"/>
    <property type="match status" value="1"/>
</dbReference>
<dbReference type="Proteomes" id="UP000789595">
    <property type="component" value="Unassembled WGS sequence"/>
</dbReference>
<dbReference type="InterPro" id="IPR001810">
    <property type="entry name" value="F-box_dom"/>
</dbReference>
<comment type="caution">
    <text evidence="4">The sequence shown here is derived from an EMBL/GenBank/DDBJ whole genome shotgun (WGS) entry which is preliminary data.</text>
</comment>
<organism evidence="4 5">
    <name type="scientific">Pelagomonas calceolata</name>
    <dbReference type="NCBI Taxonomy" id="35677"/>
    <lineage>
        <taxon>Eukaryota</taxon>
        <taxon>Sar</taxon>
        <taxon>Stramenopiles</taxon>
        <taxon>Ochrophyta</taxon>
        <taxon>Pelagophyceae</taxon>
        <taxon>Pelagomonadales</taxon>
        <taxon>Pelagomonadaceae</taxon>
        <taxon>Pelagomonas</taxon>
    </lineage>
</organism>
<evidence type="ECO:0000313" key="5">
    <source>
        <dbReference type="Proteomes" id="UP000789595"/>
    </source>
</evidence>
<dbReference type="Pfam" id="PF00646">
    <property type="entry name" value="F-box"/>
    <property type="match status" value="1"/>
</dbReference>
<feature type="domain" description="F-box" evidence="3">
    <location>
        <begin position="19"/>
        <end position="59"/>
    </location>
</feature>
<dbReference type="Pfam" id="PF01344">
    <property type="entry name" value="Kelch_1"/>
    <property type="match status" value="1"/>
</dbReference>
<sequence>MPQTRSARGARTILLFKSFGDDVLNHILATVSFADRSAITSVCKQWRHVVASKPFERARRAIGETGTCLVYCYDNGWERDGSLETTPSFLVTHDGRLLRGPGRGADGFERCAVLGDEVMVIGGDGMNHRRIDSPLCHMHAFNVSKGTWRTLAAPPVDSPYFLGAGEEATAPVEAPAFAVVAGRLFCAGGAVITRPPVLHNADHRANDDYFSMTPDTDILRTPAECGVYEYDVDADEWRQRAEMQVGVWQGACAALGNKLYVIGGANANTRITCPIVQVYDVDNDTWTCTPTYDHDNGDHIYRWGAHAAVVGGEIWFSGARQQQLIEMYDPEDLDPETGSGTIYEIVPDWESTDENAETERKSYTRPDNYCPSGCIDGKYAVFGNDNTIKVLEDDCSSWTTLVHIPGDVVCRLMASHVPLI</sequence>
<dbReference type="EMBL" id="CAKKNE010000006">
    <property type="protein sequence ID" value="CAH0380256.1"/>
    <property type="molecule type" value="Genomic_DNA"/>
</dbReference>
<dbReference type="Gene3D" id="1.20.1280.50">
    <property type="match status" value="1"/>
</dbReference>
<keyword evidence="2" id="KW-0677">Repeat</keyword>
<dbReference type="InterPro" id="IPR015915">
    <property type="entry name" value="Kelch-typ_b-propeller"/>
</dbReference>
<dbReference type="AlphaFoldDB" id="A0A8J2T3A1"/>
<evidence type="ECO:0000256" key="1">
    <source>
        <dbReference type="ARBA" id="ARBA00022441"/>
    </source>
</evidence>
<name>A0A8J2T3A1_9STRA</name>
<dbReference type="PANTHER" id="PTHR46344">
    <property type="entry name" value="OS02G0202900 PROTEIN"/>
    <property type="match status" value="1"/>
</dbReference>
<keyword evidence="5" id="KW-1185">Reference proteome</keyword>
<evidence type="ECO:0000256" key="2">
    <source>
        <dbReference type="ARBA" id="ARBA00022737"/>
    </source>
</evidence>
<dbReference type="InterPro" id="IPR036047">
    <property type="entry name" value="F-box-like_dom_sf"/>
</dbReference>
<dbReference type="InterPro" id="IPR006652">
    <property type="entry name" value="Kelch_1"/>
</dbReference>